<accession>A0A9P3UPR9</accession>
<dbReference type="EMBL" id="BRPK01000012">
    <property type="protein sequence ID" value="GLB43089.1"/>
    <property type="molecule type" value="Genomic_DNA"/>
</dbReference>
<proteinExistence type="predicted"/>
<feature type="domain" description="C2H2-type" evidence="3">
    <location>
        <begin position="475"/>
        <end position="504"/>
    </location>
</feature>
<protein>
    <recommendedName>
        <fullName evidence="3">C2H2-type domain-containing protein</fullName>
    </recommendedName>
</protein>
<dbReference type="Gene3D" id="3.30.160.60">
    <property type="entry name" value="Classic Zinc Finger"/>
    <property type="match status" value="1"/>
</dbReference>
<dbReference type="PROSITE" id="PS50157">
    <property type="entry name" value="ZINC_FINGER_C2H2_2"/>
    <property type="match status" value="1"/>
</dbReference>
<keyword evidence="1" id="KW-0862">Zinc</keyword>
<gene>
    <name evidence="4" type="ORF">LshimejAT787_1205380</name>
</gene>
<name>A0A9P3UPR9_LYOSH</name>
<dbReference type="InterPro" id="IPR013087">
    <property type="entry name" value="Znf_C2H2_type"/>
</dbReference>
<keyword evidence="1" id="KW-0863">Zinc-finger</keyword>
<dbReference type="Proteomes" id="UP001063166">
    <property type="component" value="Unassembled WGS sequence"/>
</dbReference>
<dbReference type="OrthoDB" id="10685758at2759"/>
<dbReference type="GO" id="GO:0008270">
    <property type="term" value="F:zinc ion binding"/>
    <property type="evidence" value="ECO:0007669"/>
    <property type="project" value="UniProtKB-KW"/>
</dbReference>
<keyword evidence="1" id="KW-0479">Metal-binding</keyword>
<feature type="region of interest" description="Disordered" evidence="2">
    <location>
        <begin position="61"/>
        <end position="80"/>
    </location>
</feature>
<dbReference type="AlphaFoldDB" id="A0A9P3UPR9"/>
<organism evidence="4 5">
    <name type="scientific">Lyophyllum shimeji</name>
    <name type="common">Hon-shimeji</name>
    <name type="synonym">Tricholoma shimeji</name>
    <dbReference type="NCBI Taxonomy" id="47721"/>
    <lineage>
        <taxon>Eukaryota</taxon>
        <taxon>Fungi</taxon>
        <taxon>Dikarya</taxon>
        <taxon>Basidiomycota</taxon>
        <taxon>Agaricomycotina</taxon>
        <taxon>Agaricomycetes</taxon>
        <taxon>Agaricomycetidae</taxon>
        <taxon>Agaricales</taxon>
        <taxon>Tricholomatineae</taxon>
        <taxon>Lyophyllaceae</taxon>
        <taxon>Lyophyllum</taxon>
    </lineage>
</organism>
<evidence type="ECO:0000313" key="4">
    <source>
        <dbReference type="EMBL" id="GLB43089.1"/>
    </source>
</evidence>
<comment type="caution">
    <text evidence="4">The sequence shown here is derived from an EMBL/GenBank/DDBJ whole genome shotgun (WGS) entry which is preliminary data.</text>
</comment>
<evidence type="ECO:0000259" key="3">
    <source>
        <dbReference type="PROSITE" id="PS50157"/>
    </source>
</evidence>
<sequence length="579" mass="62915">MAVVLDDFELLFASLSATPDPLASNAFSNVNALENHTNTGPPTQVMNAVPSTEEFTFTVPSDSTSQERRNALKRQGKQKAVEPTLFTPETPVWAADDVHEDVCAQLSPVDAEELQAIWEAQGWSVADFVDAPRYEDEQETFGDAATGSVAHFVENAAAGPSSGAGWGRTSDAMTYQAQAGLVDEVEAAPGYADQQQPYGDEGVRSAPQVFENGVAGSSSGGETEWAVEQSYLSGYVSMPVPQVYSCSQPEYAAAPQLDAANLTSLPAPLGGSRDALTYNAQARYLPVTQPHNDRNMTQGFFKYPSAAEQRKYIEARIAAPSSLTYAPWPDFGFPYVPAPYAPCFTHQGVAPAGVLESHTPPHTAPRSVAPPRHRASRSSRVLGNARRANAPNSMAPPELPGPGDTVRYDAKHVKAGVYSLPTFQCSWEDCATTLRFEDYTSDDDGSQDLKYQRAVSAHIDGHEKESVADSSDGKYVCRWAHCRARLADRKGLGRHIRARSGHAPFGFYCLECEPAKRFSRNDLLPFHRDLCHSATAPQRATDENGQVVPNANSERREGGTKRRQTAQGSRTAKRRKTTQ</sequence>
<feature type="compositionally biased region" description="Polar residues" evidence="2">
    <location>
        <begin position="537"/>
        <end position="552"/>
    </location>
</feature>
<keyword evidence="5" id="KW-1185">Reference proteome</keyword>
<evidence type="ECO:0000256" key="1">
    <source>
        <dbReference type="PROSITE-ProRule" id="PRU00042"/>
    </source>
</evidence>
<evidence type="ECO:0000313" key="5">
    <source>
        <dbReference type="Proteomes" id="UP001063166"/>
    </source>
</evidence>
<feature type="region of interest" description="Disordered" evidence="2">
    <location>
        <begin position="354"/>
        <end position="401"/>
    </location>
</feature>
<reference evidence="4" key="1">
    <citation type="submission" date="2022-07" db="EMBL/GenBank/DDBJ databases">
        <title>The genome of Lyophyllum shimeji provides insight into the initial evolution of ectomycorrhizal fungal genome.</title>
        <authorList>
            <person name="Kobayashi Y."/>
            <person name="Shibata T."/>
            <person name="Hirakawa H."/>
            <person name="Shigenobu S."/>
            <person name="Nishiyama T."/>
            <person name="Yamada A."/>
            <person name="Hasebe M."/>
            <person name="Kawaguchi M."/>
        </authorList>
    </citation>
    <scope>NUCLEOTIDE SEQUENCE</scope>
    <source>
        <strain evidence="4">AT787</strain>
    </source>
</reference>
<evidence type="ECO:0000256" key="2">
    <source>
        <dbReference type="SAM" id="MobiDB-lite"/>
    </source>
</evidence>
<feature type="region of interest" description="Disordered" evidence="2">
    <location>
        <begin position="537"/>
        <end position="579"/>
    </location>
</feature>